<reference evidence="1 2" key="1">
    <citation type="submission" date="2018-06" db="EMBL/GenBank/DDBJ databases">
        <title>The Genome of Cuscuta australis (Dodder) Provides Insight into the Evolution of Plant Parasitism.</title>
        <authorList>
            <person name="Liu H."/>
        </authorList>
    </citation>
    <scope>NUCLEOTIDE SEQUENCE [LARGE SCALE GENOMIC DNA]</scope>
    <source>
        <strain evidence="2">cv. Yunnan</strain>
        <tissue evidence="1">Vines</tissue>
    </source>
</reference>
<protein>
    <submittedName>
        <fullName evidence="1">Uncharacterized protein</fullName>
    </submittedName>
</protein>
<dbReference type="AlphaFoldDB" id="A0A328DKH9"/>
<evidence type="ECO:0000313" key="2">
    <source>
        <dbReference type="Proteomes" id="UP000249390"/>
    </source>
</evidence>
<name>A0A328DKH9_9ASTE</name>
<keyword evidence="2" id="KW-1185">Reference proteome</keyword>
<accession>A0A328DKH9</accession>
<dbReference type="EMBL" id="NQVE01000129">
    <property type="protein sequence ID" value="RAL45770.1"/>
    <property type="molecule type" value="Genomic_DNA"/>
</dbReference>
<gene>
    <name evidence="1" type="ORF">DM860_009634</name>
</gene>
<proteinExistence type="predicted"/>
<sequence length="158" mass="18676">MMATLKQELPTPLSLEFKKNRDADSKMKLFKSRKPIPTEQSLGSGLRWVKHWEYKYQEELKYVVENNKNELEILEKQRHDDFLSMLRGYIVNQGFQGVSAIKGLIRIILMVLSNGIPLKKYGQETKYFKDYNWSSREWMKEVRRPTVDGALTSRGRRC</sequence>
<evidence type="ECO:0000313" key="1">
    <source>
        <dbReference type="EMBL" id="RAL45770.1"/>
    </source>
</evidence>
<comment type="caution">
    <text evidence="1">The sequence shown here is derived from an EMBL/GenBank/DDBJ whole genome shotgun (WGS) entry which is preliminary data.</text>
</comment>
<dbReference type="Proteomes" id="UP000249390">
    <property type="component" value="Unassembled WGS sequence"/>
</dbReference>
<organism evidence="1 2">
    <name type="scientific">Cuscuta australis</name>
    <dbReference type="NCBI Taxonomy" id="267555"/>
    <lineage>
        <taxon>Eukaryota</taxon>
        <taxon>Viridiplantae</taxon>
        <taxon>Streptophyta</taxon>
        <taxon>Embryophyta</taxon>
        <taxon>Tracheophyta</taxon>
        <taxon>Spermatophyta</taxon>
        <taxon>Magnoliopsida</taxon>
        <taxon>eudicotyledons</taxon>
        <taxon>Gunneridae</taxon>
        <taxon>Pentapetalae</taxon>
        <taxon>asterids</taxon>
        <taxon>lamiids</taxon>
        <taxon>Solanales</taxon>
        <taxon>Convolvulaceae</taxon>
        <taxon>Cuscuteae</taxon>
        <taxon>Cuscuta</taxon>
        <taxon>Cuscuta subgen. Grammica</taxon>
        <taxon>Cuscuta sect. Cleistogrammica</taxon>
    </lineage>
</organism>